<keyword evidence="1" id="KW-0472">Membrane</keyword>
<dbReference type="PANTHER" id="PTHR19353:SF19">
    <property type="entry name" value="DELTA(5) FATTY ACID DESATURASE C-RELATED"/>
    <property type="match status" value="1"/>
</dbReference>
<dbReference type="CDD" id="cd03510">
    <property type="entry name" value="Rhizobitoxine-FADS-like"/>
    <property type="match status" value="1"/>
</dbReference>
<keyword evidence="1" id="KW-0812">Transmembrane</keyword>
<dbReference type="RefSeq" id="WP_109904190.1">
    <property type="nucleotide sequence ID" value="NZ_QGLE01000003.1"/>
</dbReference>
<evidence type="ECO:0000313" key="4">
    <source>
        <dbReference type="Proteomes" id="UP000245461"/>
    </source>
</evidence>
<dbReference type="PANTHER" id="PTHR19353">
    <property type="entry name" value="FATTY ACID DESATURASE 2"/>
    <property type="match status" value="1"/>
</dbReference>
<sequence>MSSFRLTDAFTPEEIRAFNTKSDLAGWWAVGSAWALIGATFAVMAIWPNPATILLGLIVLGGRQLGLSILMHEAAHYSLFKTRSLNDSVGQWLCARPVWGDVARYRKHHIQHHSHTSTDLDPDLCLVAPYPTTRASLRRKFVRDLSGYTAAKRVFGLFLMDIGALTYTVSGGARLIPRDGRRWTAYAREGIRNMAPMVITNAILGGVLAATGNGLLYLVWLGAYFTTYSLFIRVRALAEHACTEMSDHPLRNTRTTKAGVLARLTVAPFHVNYHLEHHLMPSAPWFHLPRMHKVLRGRQATTAAPSYAAVMRMVTAKPA</sequence>
<feature type="transmembrane region" description="Helical" evidence="1">
    <location>
        <begin position="53"/>
        <end position="71"/>
    </location>
</feature>
<organism evidence="3 4">
    <name type="scientific">Zavarzinia aquatilis</name>
    <dbReference type="NCBI Taxonomy" id="2211142"/>
    <lineage>
        <taxon>Bacteria</taxon>
        <taxon>Pseudomonadati</taxon>
        <taxon>Pseudomonadota</taxon>
        <taxon>Alphaproteobacteria</taxon>
        <taxon>Rhodospirillales</taxon>
        <taxon>Zavarziniaceae</taxon>
        <taxon>Zavarzinia</taxon>
    </lineage>
</organism>
<protein>
    <submittedName>
        <fullName evidence="3">Fatty acid desaturase</fullName>
    </submittedName>
</protein>
<dbReference type="Pfam" id="PF00487">
    <property type="entry name" value="FA_desaturase"/>
    <property type="match status" value="1"/>
</dbReference>
<name>A0A317EER1_9PROT</name>
<feature type="domain" description="Fatty acid desaturase" evidence="2">
    <location>
        <begin position="51"/>
        <end position="298"/>
    </location>
</feature>
<dbReference type="EMBL" id="QGLE01000003">
    <property type="protein sequence ID" value="PWR24600.1"/>
    <property type="molecule type" value="Genomic_DNA"/>
</dbReference>
<keyword evidence="1" id="KW-1133">Transmembrane helix</keyword>
<dbReference type="GO" id="GO:0008610">
    <property type="term" value="P:lipid biosynthetic process"/>
    <property type="evidence" value="ECO:0007669"/>
    <property type="project" value="UniProtKB-ARBA"/>
</dbReference>
<evidence type="ECO:0000259" key="2">
    <source>
        <dbReference type="Pfam" id="PF00487"/>
    </source>
</evidence>
<evidence type="ECO:0000313" key="3">
    <source>
        <dbReference type="EMBL" id="PWR24600.1"/>
    </source>
</evidence>
<proteinExistence type="predicted"/>
<feature type="transmembrane region" description="Helical" evidence="1">
    <location>
        <begin position="25"/>
        <end position="47"/>
    </location>
</feature>
<dbReference type="InterPro" id="IPR005804">
    <property type="entry name" value="FA_desaturase_dom"/>
</dbReference>
<feature type="transmembrane region" description="Helical" evidence="1">
    <location>
        <begin position="202"/>
        <end position="225"/>
    </location>
</feature>
<accession>A0A317EER1</accession>
<dbReference type="InterPro" id="IPR012171">
    <property type="entry name" value="Fatty_acid_desaturase"/>
</dbReference>
<reference evidence="3 4" key="1">
    <citation type="submission" date="2018-05" db="EMBL/GenBank/DDBJ databases">
        <title>Zavarzinia sp. HR-AS.</title>
        <authorList>
            <person name="Lee Y."/>
            <person name="Jeon C.O."/>
        </authorList>
    </citation>
    <scope>NUCLEOTIDE SEQUENCE [LARGE SCALE GENOMIC DNA]</scope>
    <source>
        <strain evidence="3 4">HR-AS</strain>
    </source>
</reference>
<gene>
    <name evidence="3" type="ORF">DKG74_07280</name>
</gene>
<dbReference type="OrthoDB" id="9792534at2"/>
<comment type="caution">
    <text evidence="3">The sequence shown here is derived from an EMBL/GenBank/DDBJ whole genome shotgun (WGS) entry which is preliminary data.</text>
</comment>
<evidence type="ECO:0000256" key="1">
    <source>
        <dbReference type="SAM" id="Phobius"/>
    </source>
</evidence>
<dbReference type="Proteomes" id="UP000245461">
    <property type="component" value="Unassembled WGS sequence"/>
</dbReference>
<dbReference type="GO" id="GO:0016020">
    <property type="term" value="C:membrane"/>
    <property type="evidence" value="ECO:0007669"/>
    <property type="project" value="TreeGrafter"/>
</dbReference>
<keyword evidence="4" id="KW-1185">Reference proteome</keyword>
<feature type="transmembrane region" description="Helical" evidence="1">
    <location>
        <begin position="154"/>
        <end position="176"/>
    </location>
</feature>
<dbReference type="AlphaFoldDB" id="A0A317EER1"/>
<dbReference type="GO" id="GO:0016717">
    <property type="term" value="F:oxidoreductase activity, acting on paired donors, with oxidation of a pair of donors resulting in the reduction of molecular oxygen to two molecules of water"/>
    <property type="evidence" value="ECO:0007669"/>
    <property type="project" value="TreeGrafter"/>
</dbReference>